<protein>
    <recommendedName>
        <fullName evidence="1">RNase H type-1 domain-containing protein</fullName>
    </recommendedName>
</protein>
<feature type="domain" description="RNase H type-1" evidence="1">
    <location>
        <begin position="1"/>
        <end position="131"/>
    </location>
</feature>
<dbReference type="CDD" id="cd09276">
    <property type="entry name" value="Rnase_HI_RT_non_LTR"/>
    <property type="match status" value="1"/>
</dbReference>
<proteinExistence type="predicted"/>
<dbReference type="Gene3D" id="3.30.420.10">
    <property type="entry name" value="Ribonuclease H-like superfamily/Ribonuclease H"/>
    <property type="match status" value="1"/>
</dbReference>
<accession>A0A7R8ZL88</accession>
<reference evidence="2" key="1">
    <citation type="submission" date="2020-11" db="EMBL/GenBank/DDBJ databases">
        <authorList>
            <person name="Tran Van P."/>
        </authorList>
    </citation>
    <scope>NUCLEOTIDE SEQUENCE</scope>
</reference>
<dbReference type="OrthoDB" id="8070015at2759"/>
<name>A0A7R8ZL88_9CRUS</name>
<dbReference type="InterPro" id="IPR002156">
    <property type="entry name" value="RNaseH_domain"/>
</dbReference>
<dbReference type="InterPro" id="IPR036397">
    <property type="entry name" value="RNaseH_sf"/>
</dbReference>
<evidence type="ECO:0000313" key="2">
    <source>
        <dbReference type="EMBL" id="CAD7228833.1"/>
    </source>
</evidence>
<dbReference type="AlphaFoldDB" id="A0A7R8ZL88"/>
<dbReference type="GO" id="GO:0004523">
    <property type="term" value="F:RNA-DNA hybrid ribonuclease activity"/>
    <property type="evidence" value="ECO:0007669"/>
    <property type="project" value="InterPro"/>
</dbReference>
<dbReference type="Pfam" id="PF00075">
    <property type="entry name" value="RNase_H"/>
    <property type="match status" value="1"/>
</dbReference>
<sequence>MYTDGFRMGGKTGMGFLIQVPGEEDVEVSVPLGETPTVYQAEVGAITYGAVKTTIRGIPWGMSLTIFSDNQAYLKALGLEKTSTKSKMIEGCHLTLNRLPRERMVTLRWIPGHQGVEGNERAEDLARQGAWGKRGEDDPDFPVSLCVCLSSSAYLHPEPRKVLEETIGRAYSDVKVKQDDHGYHYKVVKKIKQDEGNGKEYTQDYQEVEAKIIPKGKVVFIGTCIACRTKDPYCLCHMNLFDPRFKSRFTHGCIKSVSSSTIGRSSSAPKCEGSRPTVREPDDFNPPVMAETAWRLEVECNTANFDHGILPVKTLTVAETRTVTKKPT</sequence>
<gene>
    <name evidence="2" type="ORF">CTOB1V02_LOCUS6711</name>
</gene>
<organism evidence="2">
    <name type="scientific">Cyprideis torosa</name>
    <dbReference type="NCBI Taxonomy" id="163714"/>
    <lineage>
        <taxon>Eukaryota</taxon>
        <taxon>Metazoa</taxon>
        <taxon>Ecdysozoa</taxon>
        <taxon>Arthropoda</taxon>
        <taxon>Crustacea</taxon>
        <taxon>Oligostraca</taxon>
        <taxon>Ostracoda</taxon>
        <taxon>Podocopa</taxon>
        <taxon>Podocopida</taxon>
        <taxon>Cytherocopina</taxon>
        <taxon>Cytheroidea</taxon>
        <taxon>Cytherideidae</taxon>
        <taxon>Cyprideis</taxon>
    </lineage>
</organism>
<dbReference type="GO" id="GO:0003676">
    <property type="term" value="F:nucleic acid binding"/>
    <property type="evidence" value="ECO:0007669"/>
    <property type="project" value="InterPro"/>
</dbReference>
<dbReference type="EMBL" id="OB661718">
    <property type="protein sequence ID" value="CAD7228833.1"/>
    <property type="molecule type" value="Genomic_DNA"/>
</dbReference>
<dbReference type="PROSITE" id="PS50879">
    <property type="entry name" value="RNASE_H_1"/>
    <property type="match status" value="1"/>
</dbReference>
<evidence type="ECO:0000259" key="1">
    <source>
        <dbReference type="PROSITE" id="PS50879"/>
    </source>
</evidence>
<dbReference type="InterPro" id="IPR012337">
    <property type="entry name" value="RNaseH-like_sf"/>
</dbReference>
<dbReference type="SUPFAM" id="SSF53098">
    <property type="entry name" value="Ribonuclease H-like"/>
    <property type="match status" value="1"/>
</dbReference>